<dbReference type="EMBL" id="KV427608">
    <property type="protein sequence ID" value="KZT10928.1"/>
    <property type="molecule type" value="Genomic_DNA"/>
</dbReference>
<reference evidence="2 3" key="1">
    <citation type="journal article" date="2016" name="Mol. Biol. Evol.">
        <title>Comparative Genomics of Early-Diverging Mushroom-Forming Fungi Provides Insights into the Origins of Lignocellulose Decay Capabilities.</title>
        <authorList>
            <person name="Nagy L.G."/>
            <person name="Riley R."/>
            <person name="Tritt A."/>
            <person name="Adam C."/>
            <person name="Daum C."/>
            <person name="Floudas D."/>
            <person name="Sun H."/>
            <person name="Yadav J.S."/>
            <person name="Pangilinan J."/>
            <person name="Larsson K.H."/>
            <person name="Matsuura K."/>
            <person name="Barry K."/>
            <person name="Labutti K."/>
            <person name="Kuo R."/>
            <person name="Ohm R.A."/>
            <person name="Bhattacharya S.S."/>
            <person name="Shirouzu T."/>
            <person name="Yoshinaga Y."/>
            <person name="Martin F.M."/>
            <person name="Grigoriev I.V."/>
            <person name="Hibbett D.S."/>
        </authorList>
    </citation>
    <scope>NUCLEOTIDE SEQUENCE [LARGE SCALE GENOMIC DNA]</scope>
    <source>
        <strain evidence="2 3">93-53</strain>
    </source>
</reference>
<feature type="region of interest" description="Disordered" evidence="1">
    <location>
        <begin position="1"/>
        <end position="23"/>
    </location>
</feature>
<feature type="compositionally biased region" description="Polar residues" evidence="1">
    <location>
        <begin position="1"/>
        <end position="19"/>
    </location>
</feature>
<sequence>MGAAQSNTSQQRPAQNNAPDLTPLVEMSTLSERHEWIRRLFHYVARELETAEHDGRDHPLCQEWSILQRRHDQIFRDSVQNAGVSAGCLQALQKNMTIWQCTSTPEINMKDMVNFNQALEGHRLKAHGIAVRIEQLGEAVKEFRLRTPDFGTRLAHSAVDALDRLLDILLSMIEWVTSRVFGMRGIGYCDACECAHVNTHHNIEGPLSKTVKTWKVLDMKYAYLLDALAAACSVANDPEGFDVHLKAARSSCMVLYECMSAYSTD</sequence>
<organism evidence="2 3">
    <name type="scientific">Laetiporus sulphureus 93-53</name>
    <dbReference type="NCBI Taxonomy" id="1314785"/>
    <lineage>
        <taxon>Eukaryota</taxon>
        <taxon>Fungi</taxon>
        <taxon>Dikarya</taxon>
        <taxon>Basidiomycota</taxon>
        <taxon>Agaricomycotina</taxon>
        <taxon>Agaricomycetes</taxon>
        <taxon>Polyporales</taxon>
        <taxon>Laetiporus</taxon>
    </lineage>
</organism>
<dbReference type="InParanoid" id="A0A165GWN8"/>
<name>A0A165GWN8_9APHY</name>
<protein>
    <submittedName>
        <fullName evidence="2">Uncharacterized protein</fullName>
    </submittedName>
</protein>
<accession>A0A165GWN8</accession>
<dbReference type="Proteomes" id="UP000076871">
    <property type="component" value="Unassembled WGS sequence"/>
</dbReference>
<evidence type="ECO:0000313" key="2">
    <source>
        <dbReference type="EMBL" id="KZT10928.1"/>
    </source>
</evidence>
<dbReference type="GeneID" id="63819183"/>
<gene>
    <name evidence="2" type="ORF">LAESUDRAFT_356384</name>
</gene>
<evidence type="ECO:0000313" key="3">
    <source>
        <dbReference type="Proteomes" id="UP000076871"/>
    </source>
</evidence>
<dbReference type="STRING" id="1314785.A0A165GWN8"/>
<dbReference type="RefSeq" id="XP_040768668.1">
    <property type="nucleotide sequence ID" value="XM_040902152.1"/>
</dbReference>
<proteinExistence type="predicted"/>
<dbReference type="AlphaFoldDB" id="A0A165GWN8"/>
<evidence type="ECO:0000256" key="1">
    <source>
        <dbReference type="SAM" id="MobiDB-lite"/>
    </source>
</evidence>
<keyword evidence="3" id="KW-1185">Reference proteome</keyword>